<evidence type="ECO:0000313" key="4">
    <source>
        <dbReference type="Proteomes" id="UP001363151"/>
    </source>
</evidence>
<dbReference type="GO" id="GO:0004180">
    <property type="term" value="F:carboxypeptidase activity"/>
    <property type="evidence" value="ECO:0007669"/>
    <property type="project" value="UniProtKB-KW"/>
</dbReference>
<keyword evidence="2" id="KW-0732">Signal</keyword>
<gene>
    <name evidence="3" type="ORF">SO694_00078074</name>
</gene>
<keyword evidence="2 3" id="KW-0121">Carboxypeptidase</keyword>
<keyword evidence="2" id="KW-0378">Hydrolase</keyword>
<evidence type="ECO:0000256" key="2">
    <source>
        <dbReference type="RuleBase" id="RU361156"/>
    </source>
</evidence>
<dbReference type="SUPFAM" id="SSF53474">
    <property type="entry name" value="alpha/beta-Hydrolases"/>
    <property type="match status" value="1"/>
</dbReference>
<protein>
    <recommendedName>
        <fullName evidence="2">Carboxypeptidase</fullName>
        <ecNumber evidence="2">3.4.16.-</ecNumber>
    </recommendedName>
</protein>
<dbReference type="PROSITE" id="PS00560">
    <property type="entry name" value="CARBOXYPEPT_SER_HIS"/>
    <property type="match status" value="1"/>
</dbReference>
<comment type="caution">
    <text evidence="3">The sequence shown here is derived from an EMBL/GenBank/DDBJ whole genome shotgun (WGS) entry which is preliminary data.</text>
</comment>
<dbReference type="InterPro" id="IPR033124">
    <property type="entry name" value="Ser_caboxypep_his_AS"/>
</dbReference>
<dbReference type="Gene3D" id="3.40.50.1820">
    <property type="entry name" value="alpha/beta hydrolase"/>
    <property type="match status" value="1"/>
</dbReference>
<dbReference type="Proteomes" id="UP001363151">
    <property type="component" value="Unassembled WGS sequence"/>
</dbReference>
<dbReference type="PANTHER" id="PTHR11802:SF201">
    <property type="entry name" value="CARBOXYPEPTIDASE"/>
    <property type="match status" value="1"/>
</dbReference>
<comment type="similarity">
    <text evidence="1 2">Belongs to the peptidase S10 family.</text>
</comment>
<evidence type="ECO:0000256" key="1">
    <source>
        <dbReference type="ARBA" id="ARBA00009431"/>
    </source>
</evidence>
<dbReference type="InterPro" id="IPR001563">
    <property type="entry name" value="Peptidase_S10"/>
</dbReference>
<dbReference type="EMBL" id="JBBJCI010000426">
    <property type="protein sequence ID" value="KAK7230660.1"/>
    <property type="molecule type" value="Genomic_DNA"/>
</dbReference>
<proteinExistence type="inferred from homology"/>
<dbReference type="InterPro" id="IPR018202">
    <property type="entry name" value="Ser_caboxypep_ser_AS"/>
</dbReference>
<dbReference type="InterPro" id="IPR029058">
    <property type="entry name" value="AB_hydrolase_fold"/>
</dbReference>
<accession>A0ABR1FGZ9</accession>
<feature type="signal peptide" evidence="2">
    <location>
        <begin position="1"/>
        <end position="16"/>
    </location>
</feature>
<dbReference type="PRINTS" id="PR00724">
    <property type="entry name" value="CRBOXYPTASEC"/>
</dbReference>
<keyword evidence="4" id="KW-1185">Reference proteome</keyword>
<organism evidence="3 4">
    <name type="scientific">Aureococcus anophagefferens</name>
    <name type="common">Harmful bloom alga</name>
    <dbReference type="NCBI Taxonomy" id="44056"/>
    <lineage>
        <taxon>Eukaryota</taxon>
        <taxon>Sar</taxon>
        <taxon>Stramenopiles</taxon>
        <taxon>Ochrophyta</taxon>
        <taxon>Pelagophyceae</taxon>
        <taxon>Pelagomonadales</taxon>
        <taxon>Pelagomonadaceae</taxon>
        <taxon>Aureococcus</taxon>
    </lineage>
</organism>
<dbReference type="Pfam" id="PF00450">
    <property type="entry name" value="Peptidase_S10"/>
    <property type="match status" value="1"/>
</dbReference>
<sequence length="501" mass="54761">MDRAFVLALLPCYAFAAKEMDRAFVLALLPCYAFAAPASDAVPKLPGWDKPLPSKVYSGFVDVSAAMGMDMKVHYLYHESEGDPAKDPTILWTNGGPGASSMFGVFVELGPLVLDERSTRTAAFEKTGVPSLFYNEYGWTQLGSVLMFDWPPPVGFSQCGDDPAGDGNACGDWDDERMARASYAALKGWFDLFPERRGNDLYLTGESYAGIATGLVERILDDDAPTVRPQLKGFAVGDGCAGTEVLCGPVHVPWYKVIFFYGHGQVSNLLFDDIMDTCGMAYLRRGGAAPPGCQLLLDEIDTQVGGYFEYDLYDDCIYQEGLRRRLDAAPALGGAVNDYYCGGGDAQTLWVNASSVRDALHVPRAANFFNGDNGVGMNYSSTEANVLPIYRRAAAAGLRSLVYNGDADPGINSFVAQDWTARLGYATTQTWRPWTLDGCKRMGGYVTRYEQHFDFLTIRGSGHMVPQFKPAAALEFLRAWLDDADYLPYDASCTAPPKLRA</sequence>
<dbReference type="PROSITE" id="PS00131">
    <property type="entry name" value="CARBOXYPEPT_SER_SER"/>
    <property type="match status" value="1"/>
</dbReference>
<keyword evidence="2" id="KW-0645">Protease</keyword>
<dbReference type="PANTHER" id="PTHR11802">
    <property type="entry name" value="SERINE PROTEASE FAMILY S10 SERINE CARBOXYPEPTIDASE"/>
    <property type="match status" value="1"/>
</dbReference>
<feature type="chain" id="PRO_5044968783" description="Carboxypeptidase" evidence="2">
    <location>
        <begin position="17"/>
        <end position="501"/>
    </location>
</feature>
<reference evidence="3 4" key="1">
    <citation type="submission" date="2024-03" db="EMBL/GenBank/DDBJ databases">
        <title>Aureococcus anophagefferens CCMP1851 and Kratosvirus quantuckense: Draft genome of a second virus-susceptible host strain in the model system.</title>
        <authorList>
            <person name="Chase E."/>
            <person name="Truchon A.R."/>
            <person name="Schepens W."/>
            <person name="Wilhelm S.W."/>
        </authorList>
    </citation>
    <scope>NUCLEOTIDE SEQUENCE [LARGE SCALE GENOMIC DNA]</scope>
    <source>
        <strain evidence="3 4">CCMP1851</strain>
    </source>
</reference>
<evidence type="ECO:0000313" key="3">
    <source>
        <dbReference type="EMBL" id="KAK7230660.1"/>
    </source>
</evidence>
<name>A0ABR1FGZ9_AURAN</name>
<dbReference type="EC" id="3.4.16.-" evidence="2"/>